<evidence type="ECO:0000313" key="1">
    <source>
        <dbReference type="EMBL" id="GIZ05416.1"/>
    </source>
</evidence>
<dbReference type="EMBL" id="BPLR01019312">
    <property type="protein sequence ID" value="GIZ05416.1"/>
    <property type="molecule type" value="Genomic_DNA"/>
</dbReference>
<dbReference type="Proteomes" id="UP001054945">
    <property type="component" value="Unassembled WGS sequence"/>
</dbReference>
<name>A0AAV4YD66_CAEEX</name>
<organism evidence="1 2">
    <name type="scientific">Caerostris extrusa</name>
    <name type="common">Bark spider</name>
    <name type="synonym">Caerostris bankana</name>
    <dbReference type="NCBI Taxonomy" id="172846"/>
    <lineage>
        <taxon>Eukaryota</taxon>
        <taxon>Metazoa</taxon>
        <taxon>Ecdysozoa</taxon>
        <taxon>Arthropoda</taxon>
        <taxon>Chelicerata</taxon>
        <taxon>Arachnida</taxon>
        <taxon>Araneae</taxon>
        <taxon>Araneomorphae</taxon>
        <taxon>Entelegynae</taxon>
        <taxon>Araneoidea</taxon>
        <taxon>Araneidae</taxon>
        <taxon>Caerostris</taxon>
    </lineage>
</organism>
<evidence type="ECO:0000313" key="2">
    <source>
        <dbReference type="Proteomes" id="UP001054945"/>
    </source>
</evidence>
<comment type="caution">
    <text evidence="1">The sequence shown here is derived from an EMBL/GenBank/DDBJ whole genome shotgun (WGS) entry which is preliminary data.</text>
</comment>
<keyword evidence="2" id="KW-1185">Reference proteome</keyword>
<reference evidence="1 2" key="1">
    <citation type="submission" date="2021-06" db="EMBL/GenBank/DDBJ databases">
        <title>Caerostris extrusa draft genome.</title>
        <authorList>
            <person name="Kono N."/>
            <person name="Arakawa K."/>
        </authorList>
    </citation>
    <scope>NUCLEOTIDE SEQUENCE [LARGE SCALE GENOMIC DNA]</scope>
</reference>
<protein>
    <submittedName>
        <fullName evidence="1">Uncharacterized protein</fullName>
    </submittedName>
</protein>
<proteinExistence type="predicted"/>
<accession>A0AAV4YD66</accession>
<gene>
    <name evidence="1" type="ORF">CEXT_388821</name>
</gene>
<sequence>MSFAQRERHFLPLVGWNSCHDNTGNIIKIDSRQDALLFPHQLRLVRGSRAGKTTHTSNRSSTLKCNPTTIHSCEYTMSQCERALSVCEEFFCFAVLKLTEMFLVGDKRFR</sequence>
<dbReference type="AlphaFoldDB" id="A0AAV4YD66"/>